<reference evidence="2 3" key="1">
    <citation type="submission" date="2011-08" db="EMBL/GenBank/DDBJ databases">
        <authorList>
            <person name="Weinstock G."/>
            <person name="Sodergren E."/>
            <person name="Clifton S."/>
            <person name="Fulton L."/>
            <person name="Fulton B."/>
            <person name="Courtney L."/>
            <person name="Fronick C."/>
            <person name="Harrison M."/>
            <person name="Strong C."/>
            <person name="Farmer C."/>
            <person name="Delahaunty K."/>
            <person name="Markovic C."/>
            <person name="Hall O."/>
            <person name="Minx P."/>
            <person name="Tomlinson C."/>
            <person name="Mitreva M."/>
            <person name="Hou S."/>
            <person name="Chen J."/>
            <person name="Wollam A."/>
            <person name="Pepin K.H."/>
            <person name="Johnson M."/>
            <person name="Bhonagiri V."/>
            <person name="Zhang X."/>
            <person name="Suruliraj S."/>
            <person name="Warren W."/>
            <person name="Chinwalla A."/>
            <person name="Mardis E.R."/>
            <person name="Wilson R.K."/>
        </authorList>
    </citation>
    <scope>NUCLEOTIDE SEQUENCE [LARGE SCALE GENOMIC DNA]</scope>
    <source>
        <strain evidence="2 3">ATCC 33091</strain>
    </source>
</reference>
<name>A0AB72ZAC5_LISIO</name>
<dbReference type="AlphaFoldDB" id="A0AB72ZAC5"/>
<evidence type="ECO:0000313" key="3">
    <source>
        <dbReference type="Proteomes" id="UP000003597"/>
    </source>
</evidence>
<feature type="region of interest" description="Disordered" evidence="1">
    <location>
        <begin position="1"/>
        <end position="26"/>
    </location>
</feature>
<evidence type="ECO:0000313" key="2">
    <source>
        <dbReference type="EMBL" id="EHN61950.1"/>
    </source>
</evidence>
<accession>A0AB72ZAC5</accession>
<dbReference type="Proteomes" id="UP000003597">
    <property type="component" value="Unassembled WGS sequence"/>
</dbReference>
<gene>
    <name evidence="2" type="ORF">HMPREF0557_00969</name>
</gene>
<comment type="caution">
    <text evidence="2">The sequence shown here is derived from an EMBL/GenBank/DDBJ whole genome shotgun (WGS) entry which is preliminary data.</text>
</comment>
<protein>
    <submittedName>
        <fullName evidence="2">Uncharacterized protein</fullName>
    </submittedName>
</protein>
<dbReference type="EMBL" id="AGCN01000017">
    <property type="protein sequence ID" value="EHN61950.1"/>
    <property type="molecule type" value="Genomic_DNA"/>
</dbReference>
<keyword evidence="3" id="KW-1185">Reference proteome</keyword>
<proteinExistence type="predicted"/>
<organism evidence="2 3">
    <name type="scientific">Listeria innocua ATCC 33091</name>
    <dbReference type="NCBI Taxonomy" id="1002366"/>
    <lineage>
        <taxon>Bacteria</taxon>
        <taxon>Bacillati</taxon>
        <taxon>Bacillota</taxon>
        <taxon>Bacilli</taxon>
        <taxon>Bacillales</taxon>
        <taxon>Listeriaceae</taxon>
        <taxon>Listeria</taxon>
    </lineage>
</organism>
<feature type="compositionally biased region" description="Polar residues" evidence="1">
    <location>
        <begin position="1"/>
        <end position="14"/>
    </location>
</feature>
<sequence>MTYSFRNKRNSSLSLVKPRSTETNPPISFLHQKTIKTKT</sequence>
<evidence type="ECO:0000256" key="1">
    <source>
        <dbReference type="SAM" id="MobiDB-lite"/>
    </source>
</evidence>